<feature type="transmembrane region" description="Helical" evidence="1">
    <location>
        <begin position="77"/>
        <end position="96"/>
    </location>
</feature>
<reference evidence="2 3" key="1">
    <citation type="submission" date="2019-07" db="EMBL/GenBank/DDBJ databases">
        <title>Full genome sequence of Devosia sp. Gsoil 520.</title>
        <authorList>
            <person name="Im W.-T."/>
        </authorList>
    </citation>
    <scope>NUCLEOTIDE SEQUENCE [LARGE SCALE GENOMIC DNA]</scope>
    <source>
        <strain evidence="2 3">Gsoil 520</strain>
    </source>
</reference>
<dbReference type="AlphaFoldDB" id="A0A5B8LU73"/>
<dbReference type="Proteomes" id="UP000315364">
    <property type="component" value="Chromosome"/>
</dbReference>
<keyword evidence="1" id="KW-0812">Transmembrane</keyword>
<evidence type="ECO:0000313" key="2">
    <source>
        <dbReference type="EMBL" id="QDZ11847.1"/>
    </source>
</evidence>
<dbReference type="KEGG" id="dea:FPZ08_14515"/>
<keyword evidence="3" id="KW-1185">Reference proteome</keyword>
<protein>
    <submittedName>
        <fullName evidence="2">Uncharacterized protein</fullName>
    </submittedName>
</protein>
<feature type="transmembrane region" description="Helical" evidence="1">
    <location>
        <begin position="134"/>
        <end position="153"/>
    </location>
</feature>
<dbReference type="RefSeq" id="WP_146290663.1">
    <property type="nucleotide sequence ID" value="NZ_CP042304.1"/>
</dbReference>
<dbReference type="EMBL" id="CP042304">
    <property type="protein sequence ID" value="QDZ11847.1"/>
    <property type="molecule type" value="Genomic_DNA"/>
</dbReference>
<keyword evidence="1" id="KW-1133">Transmembrane helix</keyword>
<evidence type="ECO:0000256" key="1">
    <source>
        <dbReference type="SAM" id="Phobius"/>
    </source>
</evidence>
<proteinExistence type="predicted"/>
<keyword evidence="1" id="KW-0472">Membrane</keyword>
<gene>
    <name evidence="2" type="ORF">FPZ08_14515</name>
</gene>
<name>A0A5B8LU73_9HYPH</name>
<evidence type="ECO:0000313" key="3">
    <source>
        <dbReference type="Proteomes" id="UP000315364"/>
    </source>
</evidence>
<organism evidence="2 3">
    <name type="scientific">Devosia ginsengisoli</name>
    <dbReference type="NCBI Taxonomy" id="400770"/>
    <lineage>
        <taxon>Bacteria</taxon>
        <taxon>Pseudomonadati</taxon>
        <taxon>Pseudomonadota</taxon>
        <taxon>Alphaproteobacteria</taxon>
        <taxon>Hyphomicrobiales</taxon>
        <taxon>Devosiaceae</taxon>
        <taxon>Devosia</taxon>
    </lineage>
</organism>
<sequence>MLAEITPDQHHISQAFFERQNLKSHWITSFALVEHDRSMTPFIAPVQSWMSGMCLRLASNAPTIALAKEGYMAELQLYLPLIGLAAFIFGAIRIFTRADITAGEQRKISPSHNTEGVDAPARLIKALTGSESRLDLVLMGLGVLLIVGFIASVELS</sequence>
<accession>A0A5B8LU73</accession>